<evidence type="ECO:0000256" key="4">
    <source>
        <dbReference type="ARBA" id="ARBA00022840"/>
    </source>
</evidence>
<dbReference type="PROSITE" id="PS50011">
    <property type="entry name" value="PROTEIN_KINASE_DOM"/>
    <property type="match status" value="1"/>
</dbReference>
<keyword evidence="1" id="KW-0808">Transferase</keyword>
<evidence type="ECO:0000256" key="2">
    <source>
        <dbReference type="ARBA" id="ARBA00022741"/>
    </source>
</evidence>
<name>A0AAQ3KGQ6_9LILI</name>
<gene>
    <name evidence="8" type="ORF">Cni_G17261</name>
</gene>
<organism evidence="8 9">
    <name type="scientific">Canna indica</name>
    <name type="common">Indian-shot</name>
    <dbReference type="NCBI Taxonomy" id="4628"/>
    <lineage>
        <taxon>Eukaryota</taxon>
        <taxon>Viridiplantae</taxon>
        <taxon>Streptophyta</taxon>
        <taxon>Embryophyta</taxon>
        <taxon>Tracheophyta</taxon>
        <taxon>Spermatophyta</taxon>
        <taxon>Magnoliopsida</taxon>
        <taxon>Liliopsida</taxon>
        <taxon>Zingiberales</taxon>
        <taxon>Cannaceae</taxon>
        <taxon>Canna</taxon>
    </lineage>
</organism>
<dbReference type="GO" id="GO:0005524">
    <property type="term" value="F:ATP binding"/>
    <property type="evidence" value="ECO:0007669"/>
    <property type="project" value="UniProtKB-UniRule"/>
</dbReference>
<dbReference type="InterPro" id="IPR052751">
    <property type="entry name" value="Plant_MAPKKK"/>
</dbReference>
<dbReference type="Gene3D" id="3.30.200.20">
    <property type="entry name" value="Phosphorylase Kinase, domain 1"/>
    <property type="match status" value="1"/>
</dbReference>
<dbReference type="SMART" id="SM00220">
    <property type="entry name" value="S_TKc"/>
    <property type="match status" value="1"/>
</dbReference>
<dbReference type="Pfam" id="PF00069">
    <property type="entry name" value="Pkinase"/>
    <property type="match status" value="1"/>
</dbReference>
<keyword evidence="3" id="KW-0418">Kinase</keyword>
<evidence type="ECO:0000259" key="7">
    <source>
        <dbReference type="PROSITE" id="PS50011"/>
    </source>
</evidence>
<sequence length="429" mass="47232">MESSSRSWVRGRRIGNGSFGAVNLAFDKSTGEAFAVKSVALHSSNRTPMLALENEIGILKSLSSPHIVEYLGDDTSREQDGGGACRNLHVEFMPGGTLANLAAEKKQQQNCPVNELEVRAYARCVARALRYLHTVAGVVHCDVKGRNVLLGRVPGAAKLADFGSAVRISGENKLNWARGTPLWMAPEVARGERPRPTSDVWSLGCTVIETVTGAQPWPELKHKEAEAAMFHIGYSGELPEFPFQISKLGMDFLEKCLRRDAGERWTAEQLLQHPFLAEASISMEESPRGVLDWANSDFDNWEEDNCSMDSELGVSDSIDPITCGRERVRELASTRGIVCWDGEGWEEVRSAEKGNLQEEEEEEDTNCCSGVGCSVSSPCASSCSRCFAGDVICRHGIGLDCDLLLDWCEFLLHLKMIINMILFYFSLCS</sequence>
<dbReference type="InterPro" id="IPR008271">
    <property type="entry name" value="Ser/Thr_kinase_AS"/>
</dbReference>
<dbReference type="PROSITE" id="PS00108">
    <property type="entry name" value="PROTEIN_KINASE_ST"/>
    <property type="match status" value="1"/>
</dbReference>
<protein>
    <recommendedName>
        <fullName evidence="7">Protein kinase domain-containing protein</fullName>
    </recommendedName>
</protein>
<feature type="binding site" evidence="5">
    <location>
        <position position="37"/>
    </location>
    <ligand>
        <name>ATP</name>
        <dbReference type="ChEBI" id="CHEBI:30616"/>
    </ligand>
</feature>
<dbReference type="PROSITE" id="PS00107">
    <property type="entry name" value="PROTEIN_KINASE_ATP"/>
    <property type="match status" value="1"/>
</dbReference>
<evidence type="ECO:0000256" key="1">
    <source>
        <dbReference type="ARBA" id="ARBA00022679"/>
    </source>
</evidence>
<dbReference type="PANTHER" id="PTHR48011:SF7">
    <property type="entry name" value="F10K1.14 PROTEIN"/>
    <property type="match status" value="1"/>
</dbReference>
<accession>A0AAQ3KGQ6</accession>
<dbReference type="InterPro" id="IPR000719">
    <property type="entry name" value="Prot_kinase_dom"/>
</dbReference>
<evidence type="ECO:0000313" key="9">
    <source>
        <dbReference type="Proteomes" id="UP001327560"/>
    </source>
</evidence>
<proteinExistence type="inferred from homology"/>
<feature type="domain" description="Protein kinase" evidence="7">
    <location>
        <begin position="8"/>
        <end position="276"/>
    </location>
</feature>
<evidence type="ECO:0000313" key="8">
    <source>
        <dbReference type="EMBL" id="WOL08508.1"/>
    </source>
</evidence>
<dbReference type="AlphaFoldDB" id="A0AAQ3KGQ6"/>
<keyword evidence="2 5" id="KW-0547">Nucleotide-binding</keyword>
<evidence type="ECO:0000256" key="6">
    <source>
        <dbReference type="RuleBase" id="RU000304"/>
    </source>
</evidence>
<dbReference type="PANTHER" id="PTHR48011">
    <property type="entry name" value="CCR4-NOT TRANSCRIPTIONAL COMPLEX SUBUNIT CAF120-RELATED"/>
    <property type="match status" value="1"/>
</dbReference>
<comment type="similarity">
    <text evidence="6">Belongs to the protein kinase superfamily.</text>
</comment>
<dbReference type="GO" id="GO:0004674">
    <property type="term" value="F:protein serine/threonine kinase activity"/>
    <property type="evidence" value="ECO:0007669"/>
    <property type="project" value="UniProtKB-KW"/>
</dbReference>
<dbReference type="InterPro" id="IPR017441">
    <property type="entry name" value="Protein_kinase_ATP_BS"/>
</dbReference>
<keyword evidence="9" id="KW-1185">Reference proteome</keyword>
<dbReference type="EMBL" id="CP136894">
    <property type="protein sequence ID" value="WOL08508.1"/>
    <property type="molecule type" value="Genomic_DNA"/>
</dbReference>
<dbReference type="SUPFAM" id="SSF56112">
    <property type="entry name" value="Protein kinase-like (PK-like)"/>
    <property type="match status" value="1"/>
</dbReference>
<dbReference type="Proteomes" id="UP001327560">
    <property type="component" value="Chromosome 5"/>
</dbReference>
<dbReference type="InterPro" id="IPR011009">
    <property type="entry name" value="Kinase-like_dom_sf"/>
</dbReference>
<dbReference type="GO" id="GO:0007165">
    <property type="term" value="P:signal transduction"/>
    <property type="evidence" value="ECO:0007669"/>
    <property type="project" value="TreeGrafter"/>
</dbReference>
<evidence type="ECO:0000256" key="3">
    <source>
        <dbReference type="ARBA" id="ARBA00022777"/>
    </source>
</evidence>
<evidence type="ECO:0000256" key="5">
    <source>
        <dbReference type="PROSITE-ProRule" id="PRU10141"/>
    </source>
</evidence>
<keyword evidence="6" id="KW-0723">Serine/threonine-protein kinase</keyword>
<reference evidence="8 9" key="1">
    <citation type="submission" date="2023-10" db="EMBL/GenBank/DDBJ databases">
        <title>Chromosome-scale genome assembly provides insights into flower coloration mechanisms of Canna indica.</title>
        <authorList>
            <person name="Li C."/>
        </authorList>
    </citation>
    <scope>NUCLEOTIDE SEQUENCE [LARGE SCALE GENOMIC DNA]</scope>
    <source>
        <tissue evidence="8">Flower</tissue>
    </source>
</reference>
<dbReference type="Gene3D" id="1.10.510.10">
    <property type="entry name" value="Transferase(Phosphotransferase) domain 1"/>
    <property type="match status" value="1"/>
</dbReference>
<dbReference type="CDD" id="cd06606">
    <property type="entry name" value="STKc_MAPKKK"/>
    <property type="match status" value="1"/>
</dbReference>
<keyword evidence="4 5" id="KW-0067">ATP-binding</keyword>